<dbReference type="PANTHER" id="PTHR34352:SF1">
    <property type="entry name" value="PROTEIN YHFA"/>
    <property type="match status" value="1"/>
</dbReference>
<dbReference type="Pfam" id="PF02566">
    <property type="entry name" value="OsmC"/>
    <property type="match status" value="1"/>
</dbReference>
<protein>
    <submittedName>
        <fullName evidence="1">Peroxiredoxin</fullName>
    </submittedName>
</protein>
<dbReference type="AlphaFoldDB" id="A0A512BT90"/>
<name>A0A512BT90_9HYPH</name>
<dbReference type="Proteomes" id="UP000321085">
    <property type="component" value="Unassembled WGS sequence"/>
</dbReference>
<organism evidence="1 2">
    <name type="scientific">Microvirga aerophila</name>
    <dbReference type="NCBI Taxonomy" id="670291"/>
    <lineage>
        <taxon>Bacteria</taxon>
        <taxon>Pseudomonadati</taxon>
        <taxon>Pseudomonadota</taxon>
        <taxon>Alphaproteobacteria</taxon>
        <taxon>Hyphomicrobiales</taxon>
        <taxon>Methylobacteriaceae</taxon>
        <taxon>Microvirga</taxon>
    </lineage>
</organism>
<reference evidence="1 2" key="1">
    <citation type="submission" date="2019-07" db="EMBL/GenBank/DDBJ databases">
        <title>Whole genome shotgun sequence of Microvirga aerophila NBRC 106136.</title>
        <authorList>
            <person name="Hosoyama A."/>
            <person name="Uohara A."/>
            <person name="Ohji S."/>
            <person name="Ichikawa N."/>
        </authorList>
    </citation>
    <scope>NUCLEOTIDE SEQUENCE [LARGE SCALE GENOMIC DNA]</scope>
    <source>
        <strain evidence="1 2">NBRC 106136</strain>
    </source>
</reference>
<dbReference type="Gene3D" id="3.30.300.20">
    <property type="match status" value="1"/>
</dbReference>
<dbReference type="Gene3D" id="2.20.25.10">
    <property type="match status" value="1"/>
</dbReference>
<dbReference type="OrthoDB" id="9804010at2"/>
<proteinExistence type="predicted"/>
<dbReference type="NCBIfam" id="NF008009">
    <property type="entry name" value="PRK10738.1"/>
    <property type="match status" value="1"/>
</dbReference>
<keyword evidence="2" id="KW-1185">Reference proteome</keyword>
<accession>A0A512BT90</accession>
<dbReference type="EMBL" id="BJYU01000034">
    <property type="protein sequence ID" value="GEO15017.1"/>
    <property type="molecule type" value="Genomic_DNA"/>
</dbReference>
<evidence type="ECO:0000313" key="2">
    <source>
        <dbReference type="Proteomes" id="UP000321085"/>
    </source>
</evidence>
<comment type="caution">
    <text evidence="1">The sequence shown here is derived from an EMBL/GenBank/DDBJ whole genome shotgun (WGS) entry which is preliminary data.</text>
</comment>
<dbReference type="PANTHER" id="PTHR34352">
    <property type="entry name" value="PROTEIN YHFA"/>
    <property type="match status" value="1"/>
</dbReference>
<sequence length="148" mass="15872">MKARVKFVDGMTFVGEAGSGHAVVMDGAPEYGGRNIGIRPMEMLLIGLGGCTAFDVVQILRRGREDVTDCVVEVSAERAETDPKVFTSIHMEYKVAGRNLAPAKVERAIQLSKEKYCSASIMLGAVATITHSWTAIDDAAMPDLLAKA</sequence>
<gene>
    <name evidence="1" type="ORF">MAE02_27130</name>
</gene>
<dbReference type="InterPro" id="IPR003718">
    <property type="entry name" value="OsmC/Ohr_fam"/>
</dbReference>
<dbReference type="InterPro" id="IPR015946">
    <property type="entry name" value="KH_dom-like_a/b"/>
</dbReference>
<dbReference type="SUPFAM" id="SSF82784">
    <property type="entry name" value="OsmC-like"/>
    <property type="match status" value="1"/>
</dbReference>
<dbReference type="RefSeq" id="WP_114185011.1">
    <property type="nucleotide sequence ID" value="NZ_BJYU01000034.1"/>
</dbReference>
<evidence type="ECO:0000313" key="1">
    <source>
        <dbReference type="EMBL" id="GEO15017.1"/>
    </source>
</evidence>
<dbReference type="InterPro" id="IPR036102">
    <property type="entry name" value="OsmC/Ohrsf"/>
</dbReference>